<evidence type="ECO:0000256" key="5">
    <source>
        <dbReference type="ARBA" id="ARBA00022840"/>
    </source>
</evidence>
<comment type="caution">
    <text evidence="8">The sequence shown here is derived from an EMBL/GenBank/DDBJ whole genome shotgun (WGS) entry which is preliminary data.</text>
</comment>
<evidence type="ECO:0000256" key="3">
    <source>
        <dbReference type="ARBA" id="ARBA00022679"/>
    </source>
</evidence>
<dbReference type="PANTHER" id="PTHR23117:SF8">
    <property type="entry name" value="RIBOSE 1,5-BISPHOSPHATE PHOSPHOKINASE PHNN"/>
    <property type="match status" value="1"/>
</dbReference>
<comment type="pathway">
    <text evidence="2 6">Metabolic intermediate biosynthesis; 5-phospho-alpha-D-ribose 1-diphosphate biosynthesis; 5-phospho-alpha-D-ribose 1-diphosphate from D-ribose 5-phosphate (route II): step 3/3.</text>
</comment>
<comment type="similarity">
    <text evidence="6">Belongs to the ribose 1,5-bisphosphokinase family.</text>
</comment>
<dbReference type="InterPro" id="IPR012699">
    <property type="entry name" value="PhnN"/>
</dbReference>
<accession>A0ABV7GKT2</accession>
<dbReference type="EMBL" id="JBHRTB010000010">
    <property type="protein sequence ID" value="MFC3142189.1"/>
    <property type="molecule type" value="Genomic_DNA"/>
</dbReference>
<dbReference type="EC" id="2.7.4.23" evidence="6"/>
<evidence type="ECO:0000256" key="2">
    <source>
        <dbReference type="ARBA" id="ARBA00005069"/>
    </source>
</evidence>
<dbReference type="InterPro" id="IPR027417">
    <property type="entry name" value="P-loop_NTPase"/>
</dbReference>
<dbReference type="Proteomes" id="UP001595632">
    <property type="component" value="Unassembled WGS sequence"/>
</dbReference>
<evidence type="ECO:0000259" key="7">
    <source>
        <dbReference type="PROSITE" id="PS50052"/>
    </source>
</evidence>
<feature type="domain" description="Guanylate kinase-like" evidence="7">
    <location>
        <begin position="3"/>
        <end position="176"/>
    </location>
</feature>
<evidence type="ECO:0000256" key="6">
    <source>
        <dbReference type="HAMAP-Rule" id="MF_00836"/>
    </source>
</evidence>
<keyword evidence="9" id="KW-1185">Reference proteome</keyword>
<dbReference type="InterPro" id="IPR008145">
    <property type="entry name" value="GK/Ca_channel_bsu"/>
</dbReference>
<keyword evidence="3 6" id="KW-0808">Transferase</keyword>
<name>A0ABV7GKT2_9RHOB</name>
<dbReference type="NCBIfam" id="TIGR02322">
    <property type="entry name" value="phosphon_PhnN"/>
    <property type="match status" value="1"/>
</dbReference>
<dbReference type="InterPro" id="IPR008144">
    <property type="entry name" value="Guanylate_kin-like_dom"/>
</dbReference>
<evidence type="ECO:0000256" key="4">
    <source>
        <dbReference type="ARBA" id="ARBA00022741"/>
    </source>
</evidence>
<evidence type="ECO:0000313" key="8">
    <source>
        <dbReference type="EMBL" id="MFC3142189.1"/>
    </source>
</evidence>
<dbReference type="Gene3D" id="3.40.50.300">
    <property type="entry name" value="P-loop containing nucleotide triphosphate hydrolases"/>
    <property type="match status" value="1"/>
</dbReference>
<reference evidence="9" key="1">
    <citation type="journal article" date="2019" name="Int. J. Syst. Evol. Microbiol.">
        <title>The Global Catalogue of Microorganisms (GCM) 10K type strain sequencing project: providing services to taxonomists for standard genome sequencing and annotation.</title>
        <authorList>
            <consortium name="The Broad Institute Genomics Platform"/>
            <consortium name="The Broad Institute Genome Sequencing Center for Infectious Disease"/>
            <person name="Wu L."/>
            <person name="Ma J."/>
        </authorList>
    </citation>
    <scope>NUCLEOTIDE SEQUENCE [LARGE SCALE GENOMIC DNA]</scope>
    <source>
        <strain evidence="9">KCTC 52366</strain>
    </source>
</reference>
<keyword evidence="5 6" id="KW-0067">ATP-binding</keyword>
<dbReference type="PANTHER" id="PTHR23117">
    <property type="entry name" value="GUANYLATE KINASE-RELATED"/>
    <property type="match status" value="1"/>
</dbReference>
<evidence type="ECO:0000313" key="9">
    <source>
        <dbReference type="Proteomes" id="UP001595632"/>
    </source>
</evidence>
<dbReference type="SMART" id="SM00072">
    <property type="entry name" value="GuKc"/>
    <property type="match status" value="1"/>
</dbReference>
<proteinExistence type="inferred from homology"/>
<comment type="function">
    <text evidence="6">Catalyzes the phosphorylation of ribose 1,5-bisphosphate to 5-phospho-D-ribosyl alpha-1-diphosphate (PRPP).</text>
</comment>
<protein>
    <recommendedName>
        <fullName evidence="6">Ribose 1,5-bisphosphate phosphokinase PhnN</fullName>
        <ecNumber evidence="6">2.7.4.23</ecNumber>
    </recommendedName>
    <alternativeName>
        <fullName evidence="6">Ribose 1,5-bisphosphokinase</fullName>
    </alternativeName>
</protein>
<dbReference type="RefSeq" id="WP_275631577.1">
    <property type="nucleotide sequence ID" value="NZ_JARGYD010000002.1"/>
</dbReference>
<dbReference type="PROSITE" id="PS50052">
    <property type="entry name" value="GUANYLATE_KINASE_2"/>
    <property type="match status" value="1"/>
</dbReference>
<organism evidence="8 9">
    <name type="scientific">Psychromarinibacter halotolerans</name>
    <dbReference type="NCBI Taxonomy" id="1775175"/>
    <lineage>
        <taxon>Bacteria</taxon>
        <taxon>Pseudomonadati</taxon>
        <taxon>Pseudomonadota</taxon>
        <taxon>Alphaproteobacteria</taxon>
        <taxon>Rhodobacterales</taxon>
        <taxon>Paracoccaceae</taxon>
        <taxon>Psychromarinibacter</taxon>
    </lineage>
</organism>
<gene>
    <name evidence="6 8" type="primary">phnN</name>
    <name evidence="8" type="ORF">ACFOGP_05685</name>
</gene>
<dbReference type="HAMAP" id="MF_00836">
    <property type="entry name" value="PhnN"/>
    <property type="match status" value="1"/>
</dbReference>
<sequence>MTGRLIAVVGPSGVGKDSVMTALAERRPSIELVRRVITRAPGLGGEDYTPVTEDRFAELLAADAFCLHWAAHGLLYGIPATVRDQLAGGTDLLVNLSRSVLPEMKRAFANSAILSLTATPETLARRLQGRGRETPDSIAKRLERSALGIPEGVPVIEISNDGSLDETVAAALNALYPVKV</sequence>
<dbReference type="SUPFAM" id="SSF52540">
    <property type="entry name" value="P-loop containing nucleoside triphosphate hydrolases"/>
    <property type="match status" value="1"/>
</dbReference>
<dbReference type="Pfam" id="PF00625">
    <property type="entry name" value="Guanylate_kin"/>
    <property type="match status" value="1"/>
</dbReference>
<keyword evidence="4 6" id="KW-0547">Nucleotide-binding</keyword>
<comment type="catalytic activity">
    <reaction evidence="1 6">
        <text>alpha-D-ribose 1,5-bisphosphate + ATP = 5-phospho-alpha-D-ribose 1-diphosphate + ADP</text>
        <dbReference type="Rhea" id="RHEA:20109"/>
        <dbReference type="ChEBI" id="CHEBI:30616"/>
        <dbReference type="ChEBI" id="CHEBI:58017"/>
        <dbReference type="ChEBI" id="CHEBI:68688"/>
        <dbReference type="ChEBI" id="CHEBI:456216"/>
        <dbReference type="EC" id="2.7.4.23"/>
    </reaction>
</comment>
<feature type="binding site" evidence="6">
    <location>
        <begin position="10"/>
        <end position="17"/>
    </location>
    <ligand>
        <name>ATP</name>
        <dbReference type="ChEBI" id="CHEBI:30616"/>
    </ligand>
</feature>
<evidence type="ECO:0000256" key="1">
    <source>
        <dbReference type="ARBA" id="ARBA00000373"/>
    </source>
</evidence>